<evidence type="ECO:0000313" key="2">
    <source>
        <dbReference type="EMBL" id="RGP91333.1"/>
    </source>
</evidence>
<evidence type="ECO:0000313" key="3">
    <source>
        <dbReference type="Proteomes" id="UP000266701"/>
    </source>
</evidence>
<keyword evidence="1" id="KW-0472">Membrane</keyword>
<feature type="transmembrane region" description="Helical" evidence="1">
    <location>
        <begin position="6"/>
        <end position="24"/>
    </location>
</feature>
<dbReference type="EMBL" id="MCBA01000009">
    <property type="protein sequence ID" value="RGP91333.1"/>
    <property type="molecule type" value="Genomic_DNA"/>
</dbReference>
<comment type="caution">
    <text evidence="2">The sequence shown here is derived from an EMBL/GenBank/DDBJ whole genome shotgun (WGS) entry which is preliminary data.</text>
</comment>
<reference evidence="2 3" key="1">
    <citation type="journal article" date="2017" name="Emerg. Infect. Dis.">
        <title>Carbapenemase VCC-1-Producing Vibrio cholerae in Coastal Waters of Germany.</title>
        <authorList>
            <person name="Hammerl J.A."/>
            <person name="Jackel C."/>
            <person name="Bortolaia V."/>
            <person name="Schwartz K."/>
            <person name="Bier N."/>
            <person name="Hendriksen R.S."/>
            <person name="Guerra B."/>
            <person name="Strauch E."/>
        </authorList>
    </citation>
    <scope>NUCLEOTIDE SEQUENCE [LARGE SCALE GENOMIC DNA]</scope>
    <source>
        <strain evidence="2 3">VN-2825</strain>
    </source>
</reference>
<protein>
    <submittedName>
        <fullName evidence="2">Uncharacterized protein</fullName>
    </submittedName>
</protein>
<organism evidence="2 3">
    <name type="scientific">Vibrio cholerae</name>
    <dbReference type="NCBI Taxonomy" id="666"/>
    <lineage>
        <taxon>Bacteria</taxon>
        <taxon>Pseudomonadati</taxon>
        <taxon>Pseudomonadota</taxon>
        <taxon>Gammaproteobacteria</taxon>
        <taxon>Vibrionales</taxon>
        <taxon>Vibrionaceae</taxon>
        <taxon>Vibrio</taxon>
    </lineage>
</organism>
<dbReference type="RefSeq" id="WP_114780100.1">
    <property type="nucleotide sequence ID" value="NZ_JAYDBX010000052.1"/>
</dbReference>
<keyword evidence="1" id="KW-0812">Transmembrane</keyword>
<dbReference type="Proteomes" id="UP000266701">
    <property type="component" value="Unassembled WGS sequence"/>
</dbReference>
<name>A0A395U363_VIBCL</name>
<dbReference type="AlphaFoldDB" id="A0A395U363"/>
<proteinExistence type="predicted"/>
<sequence length="134" mass="14982">MQKVKAISLVLIGVLVTILVGYLLEPRVELDKEVIKVPLSDTQTLIGYRNNAGGATTGFSYYFYVKSNESEKLPSAFLITDTPDVTFQLKEQGVFSLRVDGKVYQFTNNVWVNEQGKLIPIAFEFTAKNRLTNG</sequence>
<accession>A0A395U363</accession>
<keyword evidence="1" id="KW-1133">Transmembrane helix</keyword>
<gene>
    <name evidence="2" type="ORF">BC353_18670</name>
</gene>
<evidence type="ECO:0000256" key="1">
    <source>
        <dbReference type="SAM" id="Phobius"/>
    </source>
</evidence>